<dbReference type="Proteomes" id="UP000886339">
    <property type="component" value="Unassembled WGS sequence"/>
</dbReference>
<protein>
    <submittedName>
        <fullName evidence="1">Uncharacterized protein</fullName>
    </submittedName>
</protein>
<accession>A0A831WE00</accession>
<gene>
    <name evidence="1" type="ORF">ENJ12_12730</name>
</gene>
<dbReference type="EMBL" id="DRLF01000438">
    <property type="protein sequence ID" value="HEC07714.1"/>
    <property type="molecule type" value="Genomic_DNA"/>
</dbReference>
<evidence type="ECO:0000313" key="1">
    <source>
        <dbReference type="EMBL" id="HEC07714.1"/>
    </source>
</evidence>
<comment type="caution">
    <text evidence="1">The sequence shown here is derived from an EMBL/GenBank/DDBJ whole genome shotgun (WGS) entry which is preliminary data.</text>
</comment>
<proteinExistence type="predicted"/>
<sequence length="102" mass="11541">MDIDHLSIDELVELNKRVVDRIKRLDEMQAQINMMAFNLGAKVSFDSKYGRQFGTVVKFNRKTVVVVTGGGRRWKVSPNLLSAVKDIDDSHPAAGQNQKRLK</sequence>
<dbReference type="AlphaFoldDB" id="A0A831WE00"/>
<reference evidence="1" key="1">
    <citation type="journal article" date="2020" name="mSystems">
        <title>Genome- and Community-Level Interaction Insights into Carbon Utilization and Element Cycling Functions of Hydrothermarchaeota in Hydrothermal Sediment.</title>
        <authorList>
            <person name="Zhou Z."/>
            <person name="Liu Y."/>
            <person name="Xu W."/>
            <person name="Pan J."/>
            <person name="Luo Z.H."/>
            <person name="Li M."/>
        </authorList>
    </citation>
    <scope>NUCLEOTIDE SEQUENCE [LARGE SCALE GENOMIC DNA]</scope>
    <source>
        <strain evidence="1">HyVt-458</strain>
    </source>
</reference>
<name>A0A831WE00_9GAMM</name>
<organism evidence="1">
    <name type="scientific">Thiolapillus brandeum</name>
    <dbReference type="NCBI Taxonomy" id="1076588"/>
    <lineage>
        <taxon>Bacteria</taxon>
        <taxon>Pseudomonadati</taxon>
        <taxon>Pseudomonadota</taxon>
        <taxon>Gammaproteobacteria</taxon>
        <taxon>Chromatiales</taxon>
        <taxon>Sedimenticolaceae</taxon>
        <taxon>Thiolapillus</taxon>
    </lineage>
</organism>